<evidence type="ECO:0000313" key="2">
    <source>
        <dbReference type="Proteomes" id="UP000030686"/>
    </source>
</evidence>
<dbReference type="Proteomes" id="UP000030686">
    <property type="component" value="Unassembled WGS sequence"/>
</dbReference>
<protein>
    <submittedName>
        <fullName evidence="1">Uncharacterized protein</fullName>
    </submittedName>
</protein>
<name>W6QIB2_PENRF</name>
<dbReference type="AlphaFoldDB" id="W6QIB2"/>
<organism evidence="1 2">
    <name type="scientific">Penicillium roqueforti (strain FM164)</name>
    <dbReference type="NCBI Taxonomy" id="1365484"/>
    <lineage>
        <taxon>Eukaryota</taxon>
        <taxon>Fungi</taxon>
        <taxon>Dikarya</taxon>
        <taxon>Ascomycota</taxon>
        <taxon>Pezizomycotina</taxon>
        <taxon>Eurotiomycetes</taxon>
        <taxon>Eurotiomycetidae</taxon>
        <taxon>Eurotiales</taxon>
        <taxon>Aspergillaceae</taxon>
        <taxon>Penicillium</taxon>
    </lineage>
</organism>
<dbReference type="EMBL" id="HG792019">
    <property type="protein sequence ID" value="CDM36170.1"/>
    <property type="molecule type" value="Genomic_DNA"/>
</dbReference>
<proteinExistence type="predicted"/>
<gene>
    <name evidence="1" type="ORF">PROQFM164_S05g000003</name>
</gene>
<reference evidence="1" key="1">
    <citation type="journal article" date="2014" name="Nat. Commun.">
        <title>Multiple recent horizontal transfers of a large genomic region in cheese making fungi.</title>
        <authorList>
            <person name="Cheeseman K."/>
            <person name="Ropars J."/>
            <person name="Renault P."/>
            <person name="Dupont J."/>
            <person name="Gouzy J."/>
            <person name="Branca A."/>
            <person name="Abraham A.L."/>
            <person name="Ceppi M."/>
            <person name="Conseiller E."/>
            <person name="Debuchy R."/>
            <person name="Malagnac F."/>
            <person name="Goarin A."/>
            <person name="Silar P."/>
            <person name="Lacoste S."/>
            <person name="Sallet E."/>
            <person name="Bensimon A."/>
            <person name="Giraud T."/>
            <person name="Brygoo Y."/>
        </authorList>
    </citation>
    <scope>NUCLEOTIDE SEQUENCE [LARGE SCALE GENOMIC DNA]</scope>
    <source>
        <strain evidence="1">FM164</strain>
    </source>
</reference>
<evidence type="ECO:0000313" key="1">
    <source>
        <dbReference type="EMBL" id="CDM36170.1"/>
    </source>
</evidence>
<accession>W6QIB2</accession>
<keyword evidence="2" id="KW-1185">Reference proteome</keyword>
<sequence>MAKHYTIARSSLFCTRRAAIKSKPPSSKDTPENIDRERSCFFSPIYCKMNQHAVE</sequence>